<name>A0ABW9JCF3_9SPHI</name>
<protein>
    <submittedName>
        <fullName evidence="1">Uncharacterized protein</fullName>
    </submittedName>
</protein>
<dbReference type="RefSeq" id="WP_138727689.1">
    <property type="nucleotide sequence ID" value="NZ_SRMP02000001.1"/>
</dbReference>
<keyword evidence="2" id="KW-1185">Reference proteome</keyword>
<comment type="caution">
    <text evidence="1">The sequence shown here is derived from an EMBL/GenBank/DDBJ whole genome shotgun (WGS) entry which is preliminary data.</text>
</comment>
<sequence length="103" mass="12219">MKLRFVVNPFSFVFLLAGENLYHIVLETLDTEEATYIWYIDKSKATLMQNMNCINEELQIIKDKGRQVFITNPPKNFSRIMHDYADLDKGFVIWKAMLEERLI</sequence>
<evidence type="ECO:0000313" key="1">
    <source>
        <dbReference type="EMBL" id="MFN0290094.1"/>
    </source>
</evidence>
<proteinExistence type="predicted"/>
<accession>A0ABW9JCF3</accession>
<reference evidence="1 2" key="1">
    <citation type="submission" date="2024-12" db="EMBL/GenBank/DDBJ databases">
        <authorList>
            <person name="Hu S."/>
        </authorList>
    </citation>
    <scope>NUCLEOTIDE SEQUENCE [LARGE SCALE GENOMIC DNA]</scope>
    <source>
        <strain evidence="1 2">P-25</strain>
    </source>
</reference>
<dbReference type="Proteomes" id="UP001517367">
    <property type="component" value="Unassembled WGS sequence"/>
</dbReference>
<evidence type="ECO:0000313" key="2">
    <source>
        <dbReference type="Proteomes" id="UP001517367"/>
    </source>
</evidence>
<gene>
    <name evidence="1" type="ORF">E5L68_001755</name>
</gene>
<dbReference type="EMBL" id="SRMP02000001">
    <property type="protein sequence ID" value="MFN0290094.1"/>
    <property type="molecule type" value="Genomic_DNA"/>
</dbReference>
<organism evidence="1 2">
    <name type="scientific">Pedobacter helvus</name>
    <dbReference type="NCBI Taxonomy" id="2563444"/>
    <lineage>
        <taxon>Bacteria</taxon>
        <taxon>Pseudomonadati</taxon>
        <taxon>Bacteroidota</taxon>
        <taxon>Sphingobacteriia</taxon>
        <taxon>Sphingobacteriales</taxon>
        <taxon>Sphingobacteriaceae</taxon>
        <taxon>Pedobacter</taxon>
    </lineage>
</organism>